<evidence type="ECO:0000259" key="3">
    <source>
        <dbReference type="Pfam" id="PF10703"/>
    </source>
</evidence>
<dbReference type="GO" id="GO:0005634">
    <property type="term" value="C:nucleus"/>
    <property type="evidence" value="ECO:0007669"/>
    <property type="project" value="UniProtKB-SubCell"/>
</dbReference>
<dbReference type="GO" id="GO:0000976">
    <property type="term" value="F:transcription cis-regulatory region binding"/>
    <property type="evidence" value="ECO:0007669"/>
    <property type="project" value="TreeGrafter"/>
</dbReference>
<dbReference type="InterPro" id="IPR035348">
    <property type="entry name" value="MoaF_C"/>
</dbReference>
<name>A0A9W9UJ60_PENBR</name>
<comment type="caution">
    <text evidence="5">The sequence shown here is derived from an EMBL/GenBank/DDBJ whole genome shotgun (WGS) entry which is preliminary data.</text>
</comment>
<evidence type="ECO:0000256" key="2">
    <source>
        <dbReference type="ARBA" id="ARBA00023242"/>
    </source>
</evidence>
<keyword evidence="2" id="KW-0539">Nucleus</keyword>
<dbReference type="InterPro" id="IPR012674">
    <property type="entry name" value="Calycin"/>
</dbReference>
<dbReference type="Proteomes" id="UP001147695">
    <property type="component" value="Unassembled WGS sequence"/>
</dbReference>
<feature type="domain" description="MoaF C-terminal" evidence="4">
    <location>
        <begin position="151"/>
        <end position="257"/>
    </location>
</feature>
<accession>A0A9W9UJ60</accession>
<reference evidence="5" key="2">
    <citation type="journal article" date="2023" name="IMA Fungus">
        <title>Comparative genomic study of the Penicillium genus elucidates a diverse pangenome and 15 lateral gene transfer events.</title>
        <authorList>
            <person name="Petersen C."/>
            <person name="Sorensen T."/>
            <person name="Nielsen M.R."/>
            <person name="Sondergaard T.E."/>
            <person name="Sorensen J.L."/>
            <person name="Fitzpatrick D.A."/>
            <person name="Frisvad J.C."/>
            <person name="Nielsen K.L."/>
        </authorList>
    </citation>
    <scope>NUCLEOTIDE SEQUENCE</scope>
    <source>
        <strain evidence="5">IBT 35673</strain>
    </source>
</reference>
<dbReference type="PANTHER" id="PTHR37534:SF15">
    <property type="entry name" value="ZN(II)2CYS6 TRANSCRIPTION FACTOR (EUROFUNG)"/>
    <property type="match status" value="1"/>
</dbReference>
<organism evidence="5 6">
    <name type="scientific">Penicillium brevicompactum</name>
    <dbReference type="NCBI Taxonomy" id="5074"/>
    <lineage>
        <taxon>Eukaryota</taxon>
        <taxon>Fungi</taxon>
        <taxon>Dikarya</taxon>
        <taxon>Ascomycota</taxon>
        <taxon>Pezizomycotina</taxon>
        <taxon>Eurotiomycetes</taxon>
        <taxon>Eurotiomycetidae</taxon>
        <taxon>Eurotiales</taxon>
        <taxon>Aspergillaceae</taxon>
        <taxon>Penicillium</taxon>
    </lineage>
</organism>
<protein>
    <submittedName>
        <fullName evidence="5">Uncharacterized protein</fullName>
    </submittedName>
</protein>
<dbReference type="Gene3D" id="2.40.128.20">
    <property type="match status" value="1"/>
</dbReference>
<reference evidence="5" key="1">
    <citation type="submission" date="2022-12" db="EMBL/GenBank/DDBJ databases">
        <authorList>
            <person name="Petersen C."/>
        </authorList>
    </citation>
    <scope>NUCLEOTIDE SEQUENCE</scope>
    <source>
        <strain evidence="5">IBT 35673</strain>
    </source>
</reference>
<dbReference type="Pfam" id="PF17409">
    <property type="entry name" value="MoaF_C"/>
    <property type="match status" value="1"/>
</dbReference>
<evidence type="ECO:0000313" key="5">
    <source>
        <dbReference type="EMBL" id="KAJ5344411.1"/>
    </source>
</evidence>
<dbReference type="InterPro" id="IPR021858">
    <property type="entry name" value="Fun_TF"/>
</dbReference>
<evidence type="ECO:0000259" key="4">
    <source>
        <dbReference type="Pfam" id="PF17409"/>
    </source>
</evidence>
<dbReference type="Pfam" id="PF11951">
    <property type="entry name" value="Fungal_trans_2"/>
    <property type="match status" value="1"/>
</dbReference>
<comment type="subcellular location">
    <subcellularLocation>
        <location evidence="1">Nucleus</location>
    </subcellularLocation>
</comment>
<dbReference type="InterPro" id="IPR024724">
    <property type="entry name" value="MoaF_N"/>
</dbReference>
<proteinExistence type="predicted"/>
<sequence>MAEIAANKTPGYIPTSQWPNLESLAVGFREHLMAESHKLSGDSLAIILADTDRTCITHYFVDAQTLRWEVRQTKQSGAAQYKAFEVRPGTFFIDFYKPDYEEQVTLLFNFTSGQGIFGLSGFHVREDGRKRTWTKFTDASIEGRTSVTPFAPTADLIGKHILYRYTPRDAYEHVYLNQGTFTWHCLSGTEKGLADTEPCKILKLDDELYLLFWTEDIMPVESIVIVDLKHMRSTGRFFSWDPKPARLVQMSFGSYATRTYPEAAKCPTPYVLTEPESDRLLRYYFSRVCGILSIFDSARNPLRSLVQELIPCSPALLNSVLAMSAAHLYHREKHRPRCALEYRTQAISHLAQGISQATNDTDNEISALRHSSATGLILSAIILGMTSVS</sequence>
<dbReference type="EMBL" id="JAPZBQ010000002">
    <property type="protein sequence ID" value="KAJ5344411.1"/>
    <property type="molecule type" value="Genomic_DNA"/>
</dbReference>
<dbReference type="Pfam" id="PF10703">
    <property type="entry name" value="MoaF"/>
    <property type="match status" value="1"/>
</dbReference>
<evidence type="ECO:0000256" key="1">
    <source>
        <dbReference type="ARBA" id="ARBA00004123"/>
    </source>
</evidence>
<dbReference type="GO" id="GO:0045944">
    <property type="term" value="P:positive regulation of transcription by RNA polymerase II"/>
    <property type="evidence" value="ECO:0007669"/>
    <property type="project" value="TreeGrafter"/>
</dbReference>
<gene>
    <name evidence="5" type="ORF">N7452_002415</name>
</gene>
<feature type="domain" description="Molybdenum cofactor biosynthesis protein F N-terminal" evidence="3">
    <location>
        <begin position="16"/>
        <end position="123"/>
    </location>
</feature>
<dbReference type="GO" id="GO:0003700">
    <property type="term" value="F:DNA-binding transcription factor activity"/>
    <property type="evidence" value="ECO:0007669"/>
    <property type="project" value="TreeGrafter"/>
</dbReference>
<dbReference type="AlphaFoldDB" id="A0A9W9UJ60"/>
<dbReference type="CDD" id="cd12148">
    <property type="entry name" value="fungal_TF_MHR"/>
    <property type="match status" value="1"/>
</dbReference>
<dbReference type="PANTHER" id="PTHR37534">
    <property type="entry name" value="TRANSCRIPTIONAL ACTIVATOR PROTEIN UGA3"/>
    <property type="match status" value="1"/>
</dbReference>
<evidence type="ECO:0000313" key="6">
    <source>
        <dbReference type="Proteomes" id="UP001147695"/>
    </source>
</evidence>